<gene>
    <name evidence="11" type="ORF">C1645_817775</name>
</gene>
<dbReference type="OrthoDB" id="6500128at2759"/>
<keyword evidence="5" id="KW-0547">Nucleotide-binding</keyword>
<keyword evidence="6" id="KW-0067">ATP-binding</keyword>
<keyword evidence="11" id="KW-0378">Hydrolase</keyword>
<dbReference type="Gene3D" id="3.40.50.300">
    <property type="entry name" value="P-loop containing nucleotide triphosphate hydrolases"/>
    <property type="match status" value="1"/>
</dbReference>
<dbReference type="InterPro" id="IPR036640">
    <property type="entry name" value="ABC1_TM_sf"/>
</dbReference>
<dbReference type="PANTHER" id="PTHR24223:SF353">
    <property type="entry name" value="ABC TRANSPORTER ATP-BINDING PROTEIN_PERMEASE VMR1-RELATED"/>
    <property type="match status" value="1"/>
</dbReference>
<comment type="subcellular location">
    <subcellularLocation>
        <location evidence="1">Membrane</location>
        <topology evidence="1">Multi-pass membrane protein</topology>
    </subcellularLocation>
</comment>
<evidence type="ECO:0000259" key="9">
    <source>
        <dbReference type="PROSITE" id="PS50893"/>
    </source>
</evidence>
<dbReference type="SUPFAM" id="SSF90123">
    <property type="entry name" value="ABC transporter transmembrane region"/>
    <property type="match status" value="1"/>
</dbReference>
<keyword evidence="7" id="KW-1133">Transmembrane helix</keyword>
<reference evidence="11 12" key="1">
    <citation type="submission" date="2018-06" db="EMBL/GenBank/DDBJ databases">
        <title>Comparative genomics reveals the genomic features of Rhizophagus irregularis, R. cerebriforme, R. diaphanum and Gigaspora rosea, and their symbiotic lifestyle signature.</title>
        <authorList>
            <person name="Morin E."/>
            <person name="San Clemente H."/>
            <person name="Chen E.C.H."/>
            <person name="De La Providencia I."/>
            <person name="Hainaut M."/>
            <person name="Kuo A."/>
            <person name="Kohler A."/>
            <person name="Murat C."/>
            <person name="Tang N."/>
            <person name="Roy S."/>
            <person name="Loubradou J."/>
            <person name="Henrissat B."/>
            <person name="Grigoriev I.V."/>
            <person name="Corradi N."/>
            <person name="Roux C."/>
            <person name="Martin F.M."/>
        </authorList>
    </citation>
    <scope>NUCLEOTIDE SEQUENCE [LARGE SCALE GENOMIC DNA]</scope>
    <source>
        <strain evidence="11 12">DAOM 227022</strain>
    </source>
</reference>
<evidence type="ECO:0000256" key="3">
    <source>
        <dbReference type="ARBA" id="ARBA00022692"/>
    </source>
</evidence>
<dbReference type="GO" id="GO:0005524">
    <property type="term" value="F:ATP binding"/>
    <property type="evidence" value="ECO:0007669"/>
    <property type="project" value="UniProtKB-KW"/>
</dbReference>
<dbReference type="Proteomes" id="UP000265703">
    <property type="component" value="Unassembled WGS sequence"/>
</dbReference>
<sequence>MLSVFFGVIQFSWLYYGSLQASKKLYYQLLIRVIKAPLRFFDTTPIGRILNKFSKDFEVIDIDLGLFLHNVIANDGWCCNSNKQFVIATIIFVIIYMIIGTLYSKASRELKRLDSTTKSPLYSQYTETLNGITTIRAFNVTEQFMSEMLTRLDNNIRPFYFLWMANRWLQIWTNGIGAFFPFIAGVMILWKLQEINASLAGLSLSFSMTFTSQIMWSIRKFTQLEMSLNSIERIVEFLNIQQENYHEVVKVKERKSSEKNWLMNGNIKFENLKVKYAEDLEHVLHNISFEINGKEKIGIVGRTGSGKSTMSLSLFRFLEASEGKIFIDNIDISKLNLEELRSNLTIIPQDPILFSGSLPLSSSKSLNNHALTAEDSNVTSELLINIFSNLDTPISEGGNNLSQGQRQLLCLARALLKKTKIIIMDEATAKIDFDMDEKIQKMIRNEFNDCTIVCIAHRLQTIIDYDKILVLDQGCSVSKFYQMCKQSGDFEKLKSLALKQS</sequence>
<dbReference type="GO" id="GO:0000329">
    <property type="term" value="C:fungal-type vacuole membrane"/>
    <property type="evidence" value="ECO:0007669"/>
    <property type="project" value="TreeGrafter"/>
</dbReference>
<dbReference type="InterPro" id="IPR003439">
    <property type="entry name" value="ABC_transporter-like_ATP-bd"/>
</dbReference>
<accession>A0A397THY0</accession>
<evidence type="ECO:0000256" key="6">
    <source>
        <dbReference type="ARBA" id="ARBA00022840"/>
    </source>
</evidence>
<dbReference type="PROSITE" id="PS50893">
    <property type="entry name" value="ABC_TRANSPORTER_2"/>
    <property type="match status" value="1"/>
</dbReference>
<dbReference type="PROSITE" id="PS00211">
    <property type="entry name" value="ABC_TRANSPORTER_1"/>
    <property type="match status" value="1"/>
</dbReference>
<evidence type="ECO:0000256" key="1">
    <source>
        <dbReference type="ARBA" id="ARBA00004141"/>
    </source>
</evidence>
<dbReference type="CDD" id="cd03244">
    <property type="entry name" value="ABCC_MRP_domain2"/>
    <property type="match status" value="1"/>
</dbReference>
<organism evidence="11 12">
    <name type="scientific">Glomus cerebriforme</name>
    <dbReference type="NCBI Taxonomy" id="658196"/>
    <lineage>
        <taxon>Eukaryota</taxon>
        <taxon>Fungi</taxon>
        <taxon>Fungi incertae sedis</taxon>
        <taxon>Mucoromycota</taxon>
        <taxon>Glomeromycotina</taxon>
        <taxon>Glomeromycetes</taxon>
        <taxon>Glomerales</taxon>
        <taxon>Glomeraceae</taxon>
        <taxon>Glomus</taxon>
    </lineage>
</organism>
<dbReference type="Pfam" id="PF00664">
    <property type="entry name" value="ABC_membrane"/>
    <property type="match status" value="1"/>
</dbReference>
<dbReference type="Pfam" id="PF00005">
    <property type="entry name" value="ABC_tran"/>
    <property type="match status" value="1"/>
</dbReference>
<dbReference type="EMBL" id="QKYT01000077">
    <property type="protein sequence ID" value="RIA94611.1"/>
    <property type="molecule type" value="Genomic_DNA"/>
</dbReference>
<dbReference type="InterPro" id="IPR027417">
    <property type="entry name" value="P-loop_NTPase"/>
</dbReference>
<dbReference type="InterPro" id="IPR050173">
    <property type="entry name" value="ABC_transporter_C-like"/>
</dbReference>
<keyword evidence="4" id="KW-0677">Repeat</keyword>
<dbReference type="InterPro" id="IPR011527">
    <property type="entry name" value="ABC1_TM_dom"/>
</dbReference>
<evidence type="ECO:0000256" key="4">
    <source>
        <dbReference type="ARBA" id="ARBA00022737"/>
    </source>
</evidence>
<dbReference type="InterPro" id="IPR003593">
    <property type="entry name" value="AAA+_ATPase"/>
</dbReference>
<dbReference type="SUPFAM" id="SSF52540">
    <property type="entry name" value="P-loop containing nucleoside triphosphate hydrolases"/>
    <property type="match status" value="1"/>
</dbReference>
<comment type="caution">
    <text evidence="11">The sequence shown here is derived from an EMBL/GenBank/DDBJ whole genome shotgun (WGS) entry which is preliminary data.</text>
</comment>
<evidence type="ECO:0000259" key="10">
    <source>
        <dbReference type="PROSITE" id="PS50929"/>
    </source>
</evidence>
<dbReference type="SMART" id="SM00382">
    <property type="entry name" value="AAA"/>
    <property type="match status" value="1"/>
</dbReference>
<dbReference type="PROSITE" id="PS50929">
    <property type="entry name" value="ABC_TM1F"/>
    <property type="match status" value="1"/>
</dbReference>
<name>A0A397THY0_9GLOM</name>
<feature type="domain" description="ABC transporter" evidence="9">
    <location>
        <begin position="267"/>
        <end position="498"/>
    </location>
</feature>
<dbReference type="FunFam" id="3.40.50.300:FF:000630">
    <property type="entry name" value="ATP-binding cassette (ABC) transporter, putative"/>
    <property type="match status" value="1"/>
</dbReference>
<dbReference type="CDD" id="cd18604">
    <property type="entry name" value="ABC_6TM_VMR1_D2_like"/>
    <property type="match status" value="1"/>
</dbReference>
<dbReference type="PANTHER" id="PTHR24223">
    <property type="entry name" value="ATP-BINDING CASSETTE SUB-FAMILY C"/>
    <property type="match status" value="1"/>
</dbReference>
<evidence type="ECO:0000256" key="2">
    <source>
        <dbReference type="ARBA" id="ARBA00022448"/>
    </source>
</evidence>
<protein>
    <submittedName>
        <fullName evidence="11">P-loop containing nucleoside triphosphate hydrolase protein</fullName>
    </submittedName>
</protein>
<evidence type="ECO:0000256" key="5">
    <source>
        <dbReference type="ARBA" id="ARBA00022741"/>
    </source>
</evidence>
<dbReference type="GO" id="GO:0016887">
    <property type="term" value="F:ATP hydrolysis activity"/>
    <property type="evidence" value="ECO:0007669"/>
    <property type="project" value="InterPro"/>
</dbReference>
<dbReference type="Gene3D" id="1.20.1560.10">
    <property type="entry name" value="ABC transporter type 1, transmembrane domain"/>
    <property type="match status" value="1"/>
</dbReference>
<keyword evidence="3" id="KW-0812">Transmembrane</keyword>
<evidence type="ECO:0000256" key="8">
    <source>
        <dbReference type="ARBA" id="ARBA00023136"/>
    </source>
</evidence>
<dbReference type="AlphaFoldDB" id="A0A397THY0"/>
<keyword evidence="12" id="KW-1185">Reference proteome</keyword>
<dbReference type="STRING" id="658196.A0A397THY0"/>
<evidence type="ECO:0000313" key="11">
    <source>
        <dbReference type="EMBL" id="RIA94611.1"/>
    </source>
</evidence>
<dbReference type="GO" id="GO:0140359">
    <property type="term" value="F:ABC-type transporter activity"/>
    <property type="evidence" value="ECO:0007669"/>
    <property type="project" value="InterPro"/>
</dbReference>
<feature type="domain" description="ABC transmembrane type-1" evidence="10">
    <location>
        <begin position="1"/>
        <end position="226"/>
    </location>
</feature>
<evidence type="ECO:0000256" key="7">
    <source>
        <dbReference type="ARBA" id="ARBA00022989"/>
    </source>
</evidence>
<keyword evidence="2" id="KW-0813">Transport</keyword>
<dbReference type="FunFam" id="1.20.1560.10:FF:000013">
    <property type="entry name" value="ABC transporter C family member 2"/>
    <property type="match status" value="1"/>
</dbReference>
<proteinExistence type="predicted"/>
<dbReference type="InterPro" id="IPR017871">
    <property type="entry name" value="ABC_transporter-like_CS"/>
</dbReference>
<keyword evidence="8" id="KW-0472">Membrane</keyword>
<evidence type="ECO:0000313" key="12">
    <source>
        <dbReference type="Proteomes" id="UP000265703"/>
    </source>
</evidence>